<reference evidence="8 9" key="1">
    <citation type="submission" date="2019-04" db="EMBL/GenBank/DDBJ databases">
        <authorList>
            <person name="Jiang L."/>
        </authorList>
    </citation>
    <scope>NUCLEOTIDE SEQUENCE [LARGE SCALE GENOMIC DNA]</scope>
    <source>
        <strain evidence="8 9">YIM 131861</strain>
    </source>
</reference>
<keyword evidence="4" id="KW-0378">Hydrolase</keyword>
<feature type="compositionally biased region" description="Polar residues" evidence="7">
    <location>
        <begin position="9"/>
        <end position="23"/>
    </location>
</feature>
<keyword evidence="1" id="KW-0540">Nuclease</keyword>
<dbReference type="Pfam" id="PF03852">
    <property type="entry name" value="Vsr"/>
    <property type="match status" value="1"/>
</dbReference>
<dbReference type="NCBIfam" id="TIGR00632">
    <property type="entry name" value="vsr"/>
    <property type="match status" value="1"/>
</dbReference>
<feature type="region of interest" description="Disordered" evidence="7">
    <location>
        <begin position="1"/>
        <end position="30"/>
    </location>
</feature>
<proteinExistence type="inferred from homology"/>
<sequence length="151" mass="17664">MTSRRSDEGSSWASSFNARQTMRANKGRDTKPELDVRRLLHAHGYRYRVNHRPDPSLRRTADIVFTRARVAVFIDGCYWHGCPEHFVLPTANRNFWEAKIVANRIRDAETSRQLVERQWTVLRFWEHDTGPSLRAVVSEIEAAVDAAFRRR</sequence>
<protein>
    <submittedName>
        <fullName evidence="8">Very short patch repair endonuclease</fullName>
    </submittedName>
</protein>
<evidence type="ECO:0000313" key="9">
    <source>
        <dbReference type="Proteomes" id="UP000307380"/>
    </source>
</evidence>
<evidence type="ECO:0000313" key="8">
    <source>
        <dbReference type="EMBL" id="THG34343.1"/>
    </source>
</evidence>
<organism evidence="8 9">
    <name type="scientific">Orlajensenia flava</name>
    <dbReference type="NCBI Taxonomy" id="2565934"/>
    <lineage>
        <taxon>Bacteria</taxon>
        <taxon>Bacillati</taxon>
        <taxon>Actinomycetota</taxon>
        <taxon>Actinomycetes</taxon>
        <taxon>Micrococcales</taxon>
        <taxon>Microbacteriaceae</taxon>
        <taxon>Orlajensenia</taxon>
    </lineage>
</organism>
<comment type="similarity">
    <text evidence="6">Belongs to the Vsr family.</text>
</comment>
<dbReference type="CDD" id="cd00221">
    <property type="entry name" value="Vsr"/>
    <property type="match status" value="1"/>
</dbReference>
<dbReference type="GO" id="GO:0006298">
    <property type="term" value="P:mismatch repair"/>
    <property type="evidence" value="ECO:0007669"/>
    <property type="project" value="InterPro"/>
</dbReference>
<evidence type="ECO:0000256" key="6">
    <source>
        <dbReference type="ARBA" id="ARBA00029466"/>
    </source>
</evidence>
<keyword evidence="9" id="KW-1185">Reference proteome</keyword>
<dbReference type="InterPro" id="IPR011335">
    <property type="entry name" value="Restrct_endonuc-II-like"/>
</dbReference>
<dbReference type="AlphaFoldDB" id="A0A4S4FUG0"/>
<dbReference type="Proteomes" id="UP000307380">
    <property type="component" value="Unassembled WGS sequence"/>
</dbReference>
<dbReference type="GO" id="GO:0016787">
    <property type="term" value="F:hydrolase activity"/>
    <property type="evidence" value="ECO:0007669"/>
    <property type="project" value="UniProtKB-KW"/>
</dbReference>
<dbReference type="OrthoDB" id="9801520at2"/>
<keyword evidence="2 8" id="KW-0255">Endonuclease</keyword>
<evidence type="ECO:0000256" key="1">
    <source>
        <dbReference type="ARBA" id="ARBA00022722"/>
    </source>
</evidence>
<evidence type="ECO:0000256" key="5">
    <source>
        <dbReference type="ARBA" id="ARBA00023204"/>
    </source>
</evidence>
<keyword evidence="5" id="KW-0234">DNA repair</keyword>
<name>A0A4S4FUG0_9MICO</name>
<evidence type="ECO:0000256" key="2">
    <source>
        <dbReference type="ARBA" id="ARBA00022759"/>
    </source>
</evidence>
<dbReference type="InterPro" id="IPR004603">
    <property type="entry name" value="DNA_mismatch_endonuc_vsr"/>
</dbReference>
<dbReference type="SUPFAM" id="SSF52980">
    <property type="entry name" value="Restriction endonuclease-like"/>
    <property type="match status" value="1"/>
</dbReference>
<evidence type="ECO:0000256" key="7">
    <source>
        <dbReference type="SAM" id="MobiDB-lite"/>
    </source>
</evidence>
<dbReference type="EMBL" id="SSSN01000005">
    <property type="protein sequence ID" value="THG34343.1"/>
    <property type="molecule type" value="Genomic_DNA"/>
</dbReference>
<dbReference type="Gene3D" id="3.40.960.10">
    <property type="entry name" value="VSR Endonuclease"/>
    <property type="match status" value="1"/>
</dbReference>
<accession>A0A4S4FUG0</accession>
<dbReference type="GO" id="GO:0004519">
    <property type="term" value="F:endonuclease activity"/>
    <property type="evidence" value="ECO:0007669"/>
    <property type="project" value="UniProtKB-KW"/>
</dbReference>
<evidence type="ECO:0000256" key="3">
    <source>
        <dbReference type="ARBA" id="ARBA00022763"/>
    </source>
</evidence>
<comment type="caution">
    <text evidence="8">The sequence shown here is derived from an EMBL/GenBank/DDBJ whole genome shotgun (WGS) entry which is preliminary data.</text>
</comment>
<keyword evidence="3" id="KW-0227">DNA damage</keyword>
<evidence type="ECO:0000256" key="4">
    <source>
        <dbReference type="ARBA" id="ARBA00022801"/>
    </source>
</evidence>
<dbReference type="RefSeq" id="WP_136424141.1">
    <property type="nucleotide sequence ID" value="NZ_SSSN01000005.1"/>
</dbReference>
<gene>
    <name evidence="8" type="ORF">E6C70_08665</name>
</gene>